<dbReference type="InterPro" id="IPR007891">
    <property type="entry name" value="CHASE3"/>
</dbReference>
<keyword evidence="4 6" id="KW-0807">Transducer</keyword>
<dbReference type="EMBL" id="CP013023">
    <property type="protein sequence ID" value="ANF97927.1"/>
    <property type="molecule type" value="Genomic_DNA"/>
</dbReference>
<dbReference type="PRINTS" id="PR00260">
    <property type="entry name" value="CHEMTRNSDUCR"/>
</dbReference>
<dbReference type="GO" id="GO:0007165">
    <property type="term" value="P:signal transduction"/>
    <property type="evidence" value="ECO:0007669"/>
    <property type="project" value="UniProtKB-KW"/>
</dbReference>
<dbReference type="GO" id="GO:0005886">
    <property type="term" value="C:plasma membrane"/>
    <property type="evidence" value="ECO:0007669"/>
    <property type="project" value="UniProtKB-SubCell"/>
</dbReference>
<dbReference type="Pfam" id="PF00672">
    <property type="entry name" value="HAMP"/>
    <property type="match status" value="1"/>
</dbReference>
<evidence type="ECO:0000256" key="7">
    <source>
        <dbReference type="SAM" id="Phobius"/>
    </source>
</evidence>
<keyword evidence="7" id="KW-0812">Transmembrane</keyword>
<gene>
    <name evidence="10" type="ORF">AR543_19160</name>
</gene>
<evidence type="ECO:0000256" key="3">
    <source>
        <dbReference type="ARBA" id="ARBA00023136"/>
    </source>
</evidence>
<reference evidence="10 11" key="2">
    <citation type="journal article" date="2016" name="Int. J. Syst. Evol. Microbiol.">
        <title>Paenibacillus bovis sp. nov., isolated from raw yak (Bos grunniens) milk.</title>
        <authorList>
            <person name="Gao C."/>
            <person name="Han J."/>
            <person name="Liu Z."/>
            <person name="Xu X."/>
            <person name="Hang F."/>
            <person name="Wu Z."/>
        </authorList>
    </citation>
    <scope>NUCLEOTIDE SEQUENCE [LARGE SCALE GENOMIC DNA]</scope>
    <source>
        <strain evidence="10 11">BD3526</strain>
    </source>
</reference>
<dbReference type="InterPro" id="IPR004090">
    <property type="entry name" value="Chemotax_Me-accpt_rcpt"/>
</dbReference>
<evidence type="ECO:0000256" key="2">
    <source>
        <dbReference type="ARBA" id="ARBA00022475"/>
    </source>
</evidence>
<dbReference type="KEGG" id="pbv:AR543_19160"/>
<reference evidence="11" key="1">
    <citation type="submission" date="2015-10" db="EMBL/GenBank/DDBJ databases">
        <title>Genome of Paenibacillus bovis sp. nov.</title>
        <authorList>
            <person name="Wu Z."/>
            <person name="Gao C."/>
            <person name="Liu Z."/>
            <person name="Zheng H."/>
        </authorList>
    </citation>
    <scope>NUCLEOTIDE SEQUENCE [LARGE SCALE GENOMIC DNA]</scope>
    <source>
        <strain evidence="11">BD3526</strain>
    </source>
</reference>
<dbReference type="STRING" id="1616788.AR543_19160"/>
<dbReference type="Gene3D" id="1.10.287.950">
    <property type="entry name" value="Methyl-accepting chemotaxis protein"/>
    <property type="match status" value="1"/>
</dbReference>
<dbReference type="PANTHER" id="PTHR32089">
    <property type="entry name" value="METHYL-ACCEPTING CHEMOTAXIS PROTEIN MCPB"/>
    <property type="match status" value="1"/>
</dbReference>
<evidence type="ECO:0000313" key="11">
    <source>
        <dbReference type="Proteomes" id="UP000078148"/>
    </source>
</evidence>
<keyword evidence="7" id="KW-1133">Transmembrane helix</keyword>
<dbReference type="PROSITE" id="PS50111">
    <property type="entry name" value="CHEMOTAXIS_TRANSDUC_2"/>
    <property type="match status" value="1"/>
</dbReference>
<dbReference type="RefSeq" id="WP_060536021.1">
    <property type="nucleotide sequence ID" value="NZ_CP013023.1"/>
</dbReference>
<evidence type="ECO:0008006" key="12">
    <source>
        <dbReference type="Google" id="ProtNLM"/>
    </source>
</evidence>
<evidence type="ECO:0000256" key="1">
    <source>
        <dbReference type="ARBA" id="ARBA00004236"/>
    </source>
</evidence>
<keyword evidence="11" id="KW-1185">Reference proteome</keyword>
<dbReference type="Pfam" id="PF05227">
    <property type="entry name" value="CHASE3"/>
    <property type="match status" value="1"/>
</dbReference>
<dbReference type="Pfam" id="PF00015">
    <property type="entry name" value="MCPsignal"/>
    <property type="match status" value="1"/>
</dbReference>
<name>A0A172ZKZ3_9BACL</name>
<dbReference type="AlphaFoldDB" id="A0A172ZKZ3"/>
<dbReference type="SMART" id="SM00304">
    <property type="entry name" value="HAMP"/>
    <property type="match status" value="1"/>
</dbReference>
<comment type="subcellular location">
    <subcellularLocation>
        <location evidence="1">Cell membrane</location>
    </subcellularLocation>
</comment>
<dbReference type="InterPro" id="IPR004089">
    <property type="entry name" value="MCPsignal_dom"/>
</dbReference>
<dbReference type="CDD" id="cd11386">
    <property type="entry name" value="MCP_signal"/>
    <property type="match status" value="1"/>
</dbReference>
<dbReference type="PANTHER" id="PTHR32089:SF114">
    <property type="entry name" value="METHYL-ACCEPTING CHEMOTAXIS PROTEIN MCPB"/>
    <property type="match status" value="1"/>
</dbReference>
<dbReference type="InterPro" id="IPR003660">
    <property type="entry name" value="HAMP_dom"/>
</dbReference>
<dbReference type="SUPFAM" id="SSF58104">
    <property type="entry name" value="Methyl-accepting chemotaxis protein (MCP) signaling domain"/>
    <property type="match status" value="1"/>
</dbReference>
<dbReference type="CDD" id="cd06225">
    <property type="entry name" value="HAMP"/>
    <property type="match status" value="1"/>
</dbReference>
<feature type="domain" description="HAMP" evidence="9">
    <location>
        <begin position="202"/>
        <end position="256"/>
    </location>
</feature>
<evidence type="ECO:0000256" key="4">
    <source>
        <dbReference type="ARBA" id="ARBA00023224"/>
    </source>
</evidence>
<keyword evidence="3 7" id="KW-0472">Membrane</keyword>
<protein>
    <recommendedName>
        <fullName evidence="12">Chemotaxis protein</fullName>
    </recommendedName>
</protein>
<evidence type="ECO:0000256" key="5">
    <source>
        <dbReference type="ARBA" id="ARBA00029447"/>
    </source>
</evidence>
<evidence type="ECO:0000313" key="10">
    <source>
        <dbReference type="EMBL" id="ANF97927.1"/>
    </source>
</evidence>
<evidence type="ECO:0000259" key="9">
    <source>
        <dbReference type="PROSITE" id="PS50885"/>
    </source>
</evidence>
<proteinExistence type="inferred from homology"/>
<dbReference type="Proteomes" id="UP000078148">
    <property type="component" value="Chromosome"/>
</dbReference>
<evidence type="ECO:0000256" key="6">
    <source>
        <dbReference type="PROSITE-ProRule" id="PRU00284"/>
    </source>
</evidence>
<sequence length="561" mass="60625">MKVKTRLILILSILIISILGSGTLSVTTIAQSIEQSSTLQGKMELQEHTKHLEFLLSGLSNDERGYLLTGKPDYVDGMKTKIQGIQQTLTTIQQSPYGQDYLSSAQKLNDILTQAIAMNEKMVALRAQDEQAATSLHFGEERTLRKEVLTPAVDELVNTLADDVVQLKASNDQKAKLSNLILLIVTIAASVVGIILGIILLRSILKPLNLLNKQMTDIAEGEADLTQQIDIKQKDEFGMLAASFNKFVASLRDIVSQIGASSEMVAASAEEFSASAGQSKATSQQVAESMQVIADQAGRQTRELDRTSETLQNSLDKLSTISVNATDMADFSNTMRQQAEEGSHSIRQVGDQMNSIHQSVDQADQSVTVLAAHASQIDAMTTLINEVSAQTNLLALNAAIEAARAGEHGKGFAVVADEVRKLAEQSAAATQQIKDLVTRIQTETQSTLGAIQTVKADVAAGSEVTRSTVEQFTRILQAVEDISGKTSEIAQHTVQMNHDFTESSHAMNQVNQGTRDISGSTQEIAAATEEQLASSEEIMYSAASLTDLAEELQVLVHRFKV</sequence>
<dbReference type="OrthoDB" id="107771at2"/>
<dbReference type="GO" id="GO:0006935">
    <property type="term" value="P:chemotaxis"/>
    <property type="evidence" value="ECO:0007669"/>
    <property type="project" value="InterPro"/>
</dbReference>
<dbReference type="Gene3D" id="6.10.340.10">
    <property type="match status" value="1"/>
</dbReference>
<dbReference type="GO" id="GO:0004888">
    <property type="term" value="F:transmembrane signaling receptor activity"/>
    <property type="evidence" value="ECO:0007669"/>
    <property type="project" value="InterPro"/>
</dbReference>
<feature type="transmembrane region" description="Helical" evidence="7">
    <location>
        <begin position="180"/>
        <end position="205"/>
    </location>
</feature>
<feature type="domain" description="Methyl-accepting transducer" evidence="8">
    <location>
        <begin position="275"/>
        <end position="539"/>
    </location>
</feature>
<organism evidence="10 11">
    <name type="scientific">Paenibacillus bovis</name>
    <dbReference type="NCBI Taxonomy" id="1616788"/>
    <lineage>
        <taxon>Bacteria</taxon>
        <taxon>Bacillati</taxon>
        <taxon>Bacillota</taxon>
        <taxon>Bacilli</taxon>
        <taxon>Bacillales</taxon>
        <taxon>Paenibacillaceae</taxon>
        <taxon>Paenibacillus</taxon>
    </lineage>
</organism>
<dbReference type="PROSITE" id="PS50885">
    <property type="entry name" value="HAMP"/>
    <property type="match status" value="1"/>
</dbReference>
<keyword evidence="2" id="KW-1003">Cell membrane</keyword>
<comment type="similarity">
    <text evidence="5">Belongs to the methyl-accepting chemotaxis (MCP) protein family.</text>
</comment>
<dbReference type="SMART" id="SM00283">
    <property type="entry name" value="MA"/>
    <property type="match status" value="1"/>
</dbReference>
<accession>A0A172ZKZ3</accession>
<evidence type="ECO:0000259" key="8">
    <source>
        <dbReference type="PROSITE" id="PS50111"/>
    </source>
</evidence>